<keyword evidence="9" id="KW-0812">Transmembrane</keyword>
<evidence type="ECO:0000313" key="12">
    <source>
        <dbReference type="Proteomes" id="UP000002432"/>
    </source>
</evidence>
<evidence type="ECO:0000256" key="1">
    <source>
        <dbReference type="ARBA" id="ARBA00012513"/>
    </source>
</evidence>
<dbReference type="PROSITE" id="PS50011">
    <property type="entry name" value="PROTEIN_KINASE_DOM"/>
    <property type="match status" value="1"/>
</dbReference>
<evidence type="ECO:0000256" key="8">
    <source>
        <dbReference type="SAM" id="MobiDB-lite"/>
    </source>
</evidence>
<dbReference type="SMART" id="SM00220">
    <property type="entry name" value="S_TKc"/>
    <property type="match status" value="1"/>
</dbReference>
<dbReference type="InterPro" id="IPR013784">
    <property type="entry name" value="Carb-bd-like_fold"/>
</dbReference>
<evidence type="ECO:0000256" key="4">
    <source>
        <dbReference type="ARBA" id="ARBA00022741"/>
    </source>
</evidence>
<feature type="region of interest" description="Disordered" evidence="8">
    <location>
        <begin position="311"/>
        <end position="381"/>
    </location>
</feature>
<proteinExistence type="predicted"/>
<dbReference type="KEGG" id="aba:Acid345_0037"/>
<dbReference type="InterPro" id="IPR000719">
    <property type="entry name" value="Prot_kinase_dom"/>
</dbReference>
<evidence type="ECO:0000256" key="5">
    <source>
        <dbReference type="ARBA" id="ARBA00022777"/>
    </source>
</evidence>
<evidence type="ECO:0000313" key="11">
    <source>
        <dbReference type="EMBL" id="ABF39042.1"/>
    </source>
</evidence>
<feature type="region of interest" description="Disordered" evidence="8">
    <location>
        <begin position="487"/>
        <end position="513"/>
    </location>
</feature>
<dbReference type="PROSITE" id="PS00108">
    <property type="entry name" value="PROTEIN_KINASE_ST"/>
    <property type="match status" value="1"/>
</dbReference>
<dbReference type="GO" id="GO:0005524">
    <property type="term" value="F:ATP binding"/>
    <property type="evidence" value="ECO:0007669"/>
    <property type="project" value="UniProtKB-UniRule"/>
</dbReference>
<keyword evidence="6 7" id="KW-0067">ATP-binding</keyword>
<accession>Q1IVQ8</accession>
<dbReference type="Pfam" id="PF08308">
    <property type="entry name" value="PEGA"/>
    <property type="match status" value="3"/>
</dbReference>
<keyword evidence="5 11" id="KW-0418">Kinase</keyword>
<feature type="binding site" evidence="7">
    <location>
        <position position="48"/>
    </location>
    <ligand>
        <name>ATP</name>
        <dbReference type="ChEBI" id="CHEBI:30616"/>
    </ligand>
</feature>
<gene>
    <name evidence="11" type="ordered locus">Acid345_0037</name>
</gene>
<evidence type="ECO:0000256" key="6">
    <source>
        <dbReference type="ARBA" id="ARBA00022840"/>
    </source>
</evidence>
<dbReference type="PROSITE" id="PS00107">
    <property type="entry name" value="PROTEIN_KINASE_ATP"/>
    <property type="match status" value="1"/>
</dbReference>
<dbReference type="GO" id="GO:0030246">
    <property type="term" value="F:carbohydrate binding"/>
    <property type="evidence" value="ECO:0007669"/>
    <property type="project" value="InterPro"/>
</dbReference>
<dbReference type="InterPro" id="IPR011009">
    <property type="entry name" value="Kinase-like_dom_sf"/>
</dbReference>
<name>Q1IVQ8_KORVE</name>
<dbReference type="Gene3D" id="2.60.40.1120">
    <property type="entry name" value="Carboxypeptidase-like, regulatory domain"/>
    <property type="match status" value="1"/>
</dbReference>
<feature type="compositionally biased region" description="Polar residues" evidence="8">
    <location>
        <begin position="314"/>
        <end position="325"/>
    </location>
</feature>
<keyword evidence="3" id="KW-0808">Transferase</keyword>
<feature type="region of interest" description="Disordered" evidence="8">
    <location>
        <begin position="535"/>
        <end position="555"/>
    </location>
</feature>
<keyword evidence="9" id="KW-0472">Membrane</keyword>
<dbReference type="STRING" id="204669.Acid345_0037"/>
<evidence type="ECO:0000256" key="3">
    <source>
        <dbReference type="ARBA" id="ARBA00022679"/>
    </source>
</evidence>
<dbReference type="SUPFAM" id="SSF56112">
    <property type="entry name" value="Protein kinase-like (PK-like)"/>
    <property type="match status" value="1"/>
</dbReference>
<dbReference type="InterPro" id="IPR008271">
    <property type="entry name" value="Ser/Thr_kinase_AS"/>
</dbReference>
<evidence type="ECO:0000256" key="7">
    <source>
        <dbReference type="PROSITE-ProRule" id="PRU10141"/>
    </source>
</evidence>
<dbReference type="Gene3D" id="3.30.200.20">
    <property type="entry name" value="Phosphorylase Kinase, domain 1"/>
    <property type="match status" value="1"/>
</dbReference>
<dbReference type="eggNOG" id="COG0515">
    <property type="taxonomic scope" value="Bacteria"/>
</dbReference>
<dbReference type="FunFam" id="1.10.510.10:FF:000021">
    <property type="entry name" value="Serine/threonine protein kinase"/>
    <property type="match status" value="1"/>
</dbReference>
<dbReference type="CDD" id="cd14014">
    <property type="entry name" value="STKc_PknB_like"/>
    <property type="match status" value="1"/>
</dbReference>
<dbReference type="SUPFAM" id="SSF49452">
    <property type="entry name" value="Starch-binding domain-like"/>
    <property type="match status" value="1"/>
</dbReference>
<reference evidence="11 12" key="1">
    <citation type="journal article" date="2009" name="Appl. Environ. Microbiol.">
        <title>Three genomes from the phylum Acidobacteria provide insight into the lifestyles of these microorganisms in soils.</title>
        <authorList>
            <person name="Ward N.L."/>
            <person name="Challacombe J.F."/>
            <person name="Janssen P.H."/>
            <person name="Henrissat B."/>
            <person name="Coutinho P.M."/>
            <person name="Wu M."/>
            <person name="Xie G."/>
            <person name="Haft D.H."/>
            <person name="Sait M."/>
            <person name="Badger J."/>
            <person name="Barabote R.D."/>
            <person name="Bradley B."/>
            <person name="Brettin T.S."/>
            <person name="Brinkac L.M."/>
            <person name="Bruce D."/>
            <person name="Creasy T."/>
            <person name="Daugherty S.C."/>
            <person name="Davidsen T.M."/>
            <person name="DeBoy R.T."/>
            <person name="Detter J.C."/>
            <person name="Dodson R.J."/>
            <person name="Durkin A.S."/>
            <person name="Ganapathy A."/>
            <person name="Gwinn-Giglio M."/>
            <person name="Han C.S."/>
            <person name="Khouri H."/>
            <person name="Kiss H."/>
            <person name="Kothari S.P."/>
            <person name="Madupu R."/>
            <person name="Nelson K.E."/>
            <person name="Nelson W.C."/>
            <person name="Paulsen I."/>
            <person name="Penn K."/>
            <person name="Ren Q."/>
            <person name="Rosovitz M.J."/>
            <person name="Selengut J.D."/>
            <person name="Shrivastava S."/>
            <person name="Sullivan S.A."/>
            <person name="Tapia R."/>
            <person name="Thompson L.S."/>
            <person name="Watkins K.L."/>
            <person name="Yang Q."/>
            <person name="Yu C."/>
            <person name="Zafar N."/>
            <person name="Zhou L."/>
            <person name="Kuske C.R."/>
        </authorList>
    </citation>
    <scope>NUCLEOTIDE SEQUENCE [LARGE SCALE GENOMIC DNA]</scope>
    <source>
        <strain evidence="11 12">Ellin345</strain>
    </source>
</reference>
<dbReference type="OrthoDB" id="129658at2"/>
<organism evidence="11 12">
    <name type="scientific">Koribacter versatilis (strain Ellin345)</name>
    <dbReference type="NCBI Taxonomy" id="204669"/>
    <lineage>
        <taxon>Bacteria</taxon>
        <taxon>Pseudomonadati</taxon>
        <taxon>Acidobacteriota</taxon>
        <taxon>Terriglobia</taxon>
        <taxon>Terriglobales</taxon>
        <taxon>Candidatus Korobacteraceae</taxon>
        <taxon>Candidatus Korobacter</taxon>
    </lineage>
</organism>
<dbReference type="EMBL" id="CP000360">
    <property type="protein sequence ID" value="ABF39042.1"/>
    <property type="molecule type" value="Genomic_DNA"/>
</dbReference>
<dbReference type="GO" id="GO:0004674">
    <property type="term" value="F:protein serine/threonine kinase activity"/>
    <property type="evidence" value="ECO:0007669"/>
    <property type="project" value="UniProtKB-KW"/>
</dbReference>
<dbReference type="HOGENOM" id="CLU_370793_0_0_0"/>
<dbReference type="PANTHER" id="PTHR43289">
    <property type="entry name" value="MITOGEN-ACTIVATED PROTEIN KINASE KINASE KINASE 20-RELATED"/>
    <property type="match status" value="1"/>
</dbReference>
<dbReference type="Proteomes" id="UP000002432">
    <property type="component" value="Chromosome"/>
</dbReference>
<sequence length="750" mass="79001">MFGARPRKSDMPTETIGRYEVESVIGRGAMAVVYKAVDPTIGRTVALKTMRFDVHGIEKNEVLSRFRNEARAAGKLLHPNLVTIYDAGEQEGTFYIAMECVEGNTLQALLSEQRFLTLDRTIDIMTQICAGLDYAHANGVIHRDIKPANIMITRSGVVKIMDFGIAKSGAQLTTGGDVLGTPNYISPEMVKGDPIDGRSDLFSAAVILHEMLLGERPFTAPNISTIIYKIVNEPLPPDLETKVHPAVAAILRKALSKHPSDRYQAGADLVGALKSYQALLTQPIPTSVVPGTPIVTNWPAVSPAASAAAPKLSDTASYPRPQQSPSAPPGPTYQAPEVFGSDVPEVFRAPVSSSDLGSTPYPPPMRSSSPPPPANPVPASFGPVGMQPAVVPPPIFGAKNLEHETIAPPPSKSAFPRILIVAVVTVVVIAAGVFGYRAMNDQTPSKQQAPLTVVTPDPVAITQTESAKGREETSKIDASAAAATVNKANAAPAATKGNKKNPQPTPAPAVATVAPPPVVPGATTADLAINSNPAGASVQLDGQNRGEKTPFTASGMKAGSHTVIFTRPGYQPMTRTVEIAAGNNASLNVNLAVAPTGIAFESTPAGAQIFVDDEPTGKVTPATVTIPPGSHSVSIFKQGFDEGTGNVHVGEGELQHFAVVLQPGDRDSRTKRLFAGAKDKGMIIVRSRPRGAQIRLEDMNVATTPARIIVRNGKAHLLVTKDGYKPFKKEVQVDKGDIVVVDATLEPVGQ</sequence>
<dbReference type="EnsemblBacteria" id="ABF39042">
    <property type="protein sequence ID" value="ABF39042"/>
    <property type="gene ID" value="Acid345_0037"/>
</dbReference>
<evidence type="ECO:0000256" key="2">
    <source>
        <dbReference type="ARBA" id="ARBA00022527"/>
    </source>
</evidence>
<dbReference type="Pfam" id="PF00069">
    <property type="entry name" value="Pkinase"/>
    <property type="match status" value="1"/>
</dbReference>
<dbReference type="EC" id="2.7.11.1" evidence="1"/>
<dbReference type="AlphaFoldDB" id="Q1IVQ8"/>
<dbReference type="InterPro" id="IPR017441">
    <property type="entry name" value="Protein_kinase_ATP_BS"/>
</dbReference>
<evidence type="ECO:0000256" key="9">
    <source>
        <dbReference type="SAM" id="Phobius"/>
    </source>
</evidence>
<dbReference type="Gene3D" id="1.10.510.10">
    <property type="entry name" value="Transferase(Phosphotransferase) domain 1"/>
    <property type="match status" value="1"/>
</dbReference>
<feature type="domain" description="Protein kinase" evidence="10">
    <location>
        <begin position="19"/>
        <end position="280"/>
    </location>
</feature>
<keyword evidence="9" id="KW-1133">Transmembrane helix</keyword>
<evidence type="ECO:0000259" key="10">
    <source>
        <dbReference type="PROSITE" id="PS50011"/>
    </source>
</evidence>
<dbReference type="InterPro" id="IPR013229">
    <property type="entry name" value="PEGA"/>
</dbReference>
<dbReference type="PANTHER" id="PTHR43289:SF6">
    <property type="entry name" value="SERINE_THREONINE-PROTEIN KINASE NEKL-3"/>
    <property type="match status" value="1"/>
</dbReference>
<keyword evidence="12" id="KW-1185">Reference proteome</keyword>
<protein>
    <recommendedName>
        <fullName evidence="1">non-specific serine/threonine protein kinase</fullName>
        <ecNumber evidence="1">2.7.11.1</ecNumber>
    </recommendedName>
</protein>
<keyword evidence="2 11" id="KW-0723">Serine/threonine-protein kinase</keyword>
<feature type="transmembrane region" description="Helical" evidence="9">
    <location>
        <begin position="414"/>
        <end position="436"/>
    </location>
</feature>
<feature type="compositionally biased region" description="Pro residues" evidence="8">
    <location>
        <begin position="360"/>
        <end position="376"/>
    </location>
</feature>
<keyword evidence="4 7" id="KW-0547">Nucleotide-binding</keyword>
<feature type="compositionally biased region" description="Low complexity" evidence="8">
    <location>
        <begin position="487"/>
        <end position="496"/>
    </location>
</feature>